<dbReference type="PANTHER" id="PTHR31681:SF3">
    <property type="entry name" value="OS04G0690100 PROTEIN"/>
    <property type="match status" value="1"/>
</dbReference>
<evidence type="ECO:0000259" key="1">
    <source>
        <dbReference type="Pfam" id="PF00644"/>
    </source>
</evidence>
<reference evidence="2" key="1">
    <citation type="submission" date="2022-06" db="EMBL/GenBank/DDBJ databases">
        <title>Genome Sequence of Candolleomyces eurysporus.</title>
        <authorList>
            <person name="Buettner E."/>
        </authorList>
    </citation>
    <scope>NUCLEOTIDE SEQUENCE</scope>
    <source>
        <strain evidence="2">VTCC 930004</strain>
    </source>
</reference>
<sequence length="175" mass="19774">MVERNFKTAWKAGSSPIPAITRIYKVVENEEFHRPYDSYRERVGPEECYRYHGTPRQCELGVSTKKLCTSSTCAVCNILKTSFKVDLAKPSGAFGKGVYTSSASNKAFSYCKEDGALLLNKAVLGRVRQVHGWNEVMSCPPEHDSVVFDRFRGVLNETIFYSDDAIRPVFLIIFQ</sequence>
<dbReference type="EMBL" id="JANBPK010001668">
    <property type="protein sequence ID" value="KAJ2921131.1"/>
    <property type="molecule type" value="Genomic_DNA"/>
</dbReference>
<dbReference type="Pfam" id="PF00644">
    <property type="entry name" value="PARP"/>
    <property type="match status" value="1"/>
</dbReference>
<dbReference type="Proteomes" id="UP001140091">
    <property type="component" value="Unassembled WGS sequence"/>
</dbReference>
<keyword evidence="3" id="KW-1185">Reference proteome</keyword>
<dbReference type="PANTHER" id="PTHR31681">
    <property type="entry name" value="C2H2-LIKE ZINC FINGER PROTEIN"/>
    <property type="match status" value="1"/>
</dbReference>
<comment type="caution">
    <text evidence="2">The sequence shown here is derived from an EMBL/GenBank/DDBJ whole genome shotgun (WGS) entry which is preliminary data.</text>
</comment>
<gene>
    <name evidence="2" type="ORF">H1R20_g15969</name>
</gene>
<name>A0A9W8IPW1_9AGAR</name>
<organism evidence="2 3">
    <name type="scientific">Candolleomyces eurysporus</name>
    <dbReference type="NCBI Taxonomy" id="2828524"/>
    <lineage>
        <taxon>Eukaryota</taxon>
        <taxon>Fungi</taxon>
        <taxon>Dikarya</taxon>
        <taxon>Basidiomycota</taxon>
        <taxon>Agaricomycotina</taxon>
        <taxon>Agaricomycetes</taxon>
        <taxon>Agaricomycetidae</taxon>
        <taxon>Agaricales</taxon>
        <taxon>Agaricineae</taxon>
        <taxon>Psathyrellaceae</taxon>
        <taxon>Candolleomyces</taxon>
    </lineage>
</organism>
<evidence type="ECO:0000313" key="3">
    <source>
        <dbReference type="Proteomes" id="UP001140091"/>
    </source>
</evidence>
<dbReference type="SUPFAM" id="SSF56399">
    <property type="entry name" value="ADP-ribosylation"/>
    <property type="match status" value="1"/>
</dbReference>
<evidence type="ECO:0000313" key="2">
    <source>
        <dbReference type="EMBL" id="KAJ2921131.1"/>
    </source>
</evidence>
<feature type="domain" description="PARP catalytic" evidence="1">
    <location>
        <begin position="20"/>
        <end position="142"/>
    </location>
</feature>
<dbReference type="InterPro" id="IPR012317">
    <property type="entry name" value="Poly(ADP-ribose)pol_cat_dom"/>
</dbReference>
<dbReference type="OrthoDB" id="9514740at2759"/>
<proteinExistence type="predicted"/>
<accession>A0A9W8IPW1</accession>
<feature type="non-terminal residue" evidence="2">
    <location>
        <position position="1"/>
    </location>
</feature>
<dbReference type="GO" id="GO:0003950">
    <property type="term" value="F:NAD+ poly-ADP-ribosyltransferase activity"/>
    <property type="evidence" value="ECO:0007669"/>
    <property type="project" value="InterPro"/>
</dbReference>
<dbReference type="Gene3D" id="3.90.228.10">
    <property type="match status" value="1"/>
</dbReference>
<dbReference type="AlphaFoldDB" id="A0A9W8IPW1"/>
<protein>
    <recommendedName>
        <fullName evidence="1">PARP catalytic domain-containing protein</fullName>
    </recommendedName>
</protein>